<dbReference type="PROSITE" id="PS50043">
    <property type="entry name" value="HTH_LUXR_2"/>
    <property type="match status" value="1"/>
</dbReference>
<dbReference type="RefSeq" id="WP_118083955.1">
    <property type="nucleotide sequence ID" value="NZ_QSEY01000004.1"/>
</dbReference>
<sequence length="220" mass="24253">MKIVIIDDDNLVSLSLNTILSAQDDIEVSAVGDSGQQAVKLYEEHMPDVMLMDIRMQGMTGLEAAEKILAKYPDAKILLLTTFSDDEYIVKAISLGAKGYILKQAFESIAPALRAVNNGQTVFGTQIMDRIPHLFGADGKASSGTGQARFIDEMKSYDISGKELSIIELVAEGLNNKEIADELYLSEGTVRNYISVILEKLQLRDRTQLACFYYKSMGRA</sequence>
<dbReference type="PANTHER" id="PTHR43214">
    <property type="entry name" value="TWO-COMPONENT RESPONSE REGULATOR"/>
    <property type="match status" value="1"/>
</dbReference>
<dbReference type="GO" id="GO:0003677">
    <property type="term" value="F:DNA binding"/>
    <property type="evidence" value="ECO:0007669"/>
    <property type="project" value="UniProtKB-KW"/>
</dbReference>
<evidence type="ECO:0000256" key="1">
    <source>
        <dbReference type="ARBA" id="ARBA00018672"/>
    </source>
</evidence>
<keyword evidence="5" id="KW-0804">Transcription</keyword>
<evidence type="ECO:0000256" key="5">
    <source>
        <dbReference type="ARBA" id="ARBA00023163"/>
    </source>
</evidence>
<protein>
    <recommendedName>
        <fullName evidence="1">Stage 0 sporulation protein A homolog</fullName>
    </recommendedName>
</protein>
<evidence type="ECO:0000259" key="9">
    <source>
        <dbReference type="PROSITE" id="PS50110"/>
    </source>
</evidence>
<keyword evidence="2 7" id="KW-0597">Phosphoprotein</keyword>
<proteinExistence type="predicted"/>
<evidence type="ECO:0000259" key="8">
    <source>
        <dbReference type="PROSITE" id="PS50043"/>
    </source>
</evidence>
<dbReference type="PRINTS" id="PR00038">
    <property type="entry name" value="HTHLUXR"/>
</dbReference>
<comment type="function">
    <text evidence="6">May play the central regulatory role in sporulation. It may be an element of the effector pathway responsible for the activation of sporulation genes in response to nutritional stress. Spo0A may act in concert with spo0H (a sigma factor) to control the expression of some genes that are critical to the sporulation process.</text>
</comment>
<dbReference type="Pfam" id="PF00196">
    <property type="entry name" value="GerE"/>
    <property type="match status" value="1"/>
</dbReference>
<evidence type="ECO:0000256" key="6">
    <source>
        <dbReference type="ARBA" id="ARBA00024867"/>
    </source>
</evidence>
<dbReference type="Gene3D" id="3.40.50.2300">
    <property type="match status" value="1"/>
</dbReference>
<dbReference type="InterPro" id="IPR000792">
    <property type="entry name" value="Tscrpt_reg_LuxR_C"/>
</dbReference>
<evidence type="ECO:0000313" key="11">
    <source>
        <dbReference type="EMBL" id="RHD94308.1"/>
    </source>
</evidence>
<evidence type="ECO:0000256" key="2">
    <source>
        <dbReference type="ARBA" id="ARBA00022553"/>
    </source>
</evidence>
<evidence type="ECO:0000313" key="12">
    <source>
        <dbReference type="Proteomes" id="UP000284835"/>
    </source>
</evidence>
<evidence type="ECO:0000313" key="13">
    <source>
        <dbReference type="Proteomes" id="UP000286341"/>
    </source>
</evidence>
<dbReference type="SUPFAM" id="SSF46894">
    <property type="entry name" value="C-terminal effector domain of the bipartite response regulators"/>
    <property type="match status" value="1"/>
</dbReference>
<dbReference type="CDD" id="cd17535">
    <property type="entry name" value="REC_NarL-like"/>
    <property type="match status" value="1"/>
</dbReference>
<dbReference type="InterPro" id="IPR039420">
    <property type="entry name" value="WalR-like"/>
</dbReference>
<evidence type="ECO:0000256" key="3">
    <source>
        <dbReference type="ARBA" id="ARBA00023015"/>
    </source>
</evidence>
<dbReference type="InterPro" id="IPR016032">
    <property type="entry name" value="Sig_transdc_resp-reg_C-effctor"/>
</dbReference>
<dbReference type="SMART" id="SM00421">
    <property type="entry name" value="HTH_LUXR"/>
    <property type="match status" value="1"/>
</dbReference>
<keyword evidence="3" id="KW-0805">Transcription regulation</keyword>
<dbReference type="EMBL" id="QSJS01000009">
    <property type="protein sequence ID" value="RHD94308.1"/>
    <property type="molecule type" value="Genomic_DNA"/>
</dbReference>
<dbReference type="Proteomes" id="UP000286341">
    <property type="component" value="Unassembled WGS sequence"/>
</dbReference>
<dbReference type="CDD" id="cd06170">
    <property type="entry name" value="LuxR_C_like"/>
    <property type="match status" value="1"/>
</dbReference>
<feature type="domain" description="HTH luxR-type" evidence="8">
    <location>
        <begin position="152"/>
        <end position="220"/>
    </location>
</feature>
<comment type="caution">
    <text evidence="10">The sequence shown here is derived from an EMBL/GenBank/DDBJ whole genome shotgun (WGS) entry which is preliminary data.</text>
</comment>
<feature type="domain" description="Response regulatory" evidence="9">
    <location>
        <begin position="2"/>
        <end position="118"/>
    </location>
</feature>
<reference evidence="12 13" key="1">
    <citation type="submission" date="2018-08" db="EMBL/GenBank/DDBJ databases">
        <title>A genome reference for cultivated species of the human gut microbiota.</title>
        <authorList>
            <person name="Zou Y."/>
            <person name="Xue W."/>
            <person name="Luo G."/>
        </authorList>
    </citation>
    <scope>NUCLEOTIDE SEQUENCE [LARGE SCALE GENOMIC DNA]</scope>
    <source>
        <strain evidence="11 12">AM30-13AC</strain>
        <strain evidence="10 13">AM44-1AT</strain>
    </source>
</reference>
<feature type="modified residue" description="4-aspartylphosphate" evidence="7">
    <location>
        <position position="53"/>
    </location>
</feature>
<dbReference type="Proteomes" id="UP000284835">
    <property type="component" value="Unassembled WGS sequence"/>
</dbReference>
<dbReference type="InterPro" id="IPR001789">
    <property type="entry name" value="Sig_transdc_resp-reg_receiver"/>
</dbReference>
<dbReference type="SUPFAM" id="SSF52172">
    <property type="entry name" value="CheY-like"/>
    <property type="match status" value="1"/>
</dbReference>
<dbReference type="InterPro" id="IPR011006">
    <property type="entry name" value="CheY-like_superfamily"/>
</dbReference>
<evidence type="ECO:0000256" key="4">
    <source>
        <dbReference type="ARBA" id="ARBA00023125"/>
    </source>
</evidence>
<evidence type="ECO:0000313" key="10">
    <source>
        <dbReference type="EMBL" id="RHA09545.1"/>
    </source>
</evidence>
<dbReference type="AlphaFoldDB" id="A0A413QR86"/>
<dbReference type="InterPro" id="IPR058245">
    <property type="entry name" value="NreC/VraR/RcsB-like_REC"/>
</dbReference>
<dbReference type="SMART" id="SM00448">
    <property type="entry name" value="REC"/>
    <property type="match status" value="1"/>
</dbReference>
<dbReference type="GO" id="GO:0006355">
    <property type="term" value="P:regulation of DNA-templated transcription"/>
    <property type="evidence" value="ECO:0007669"/>
    <property type="project" value="InterPro"/>
</dbReference>
<dbReference type="GO" id="GO:0000160">
    <property type="term" value="P:phosphorelay signal transduction system"/>
    <property type="evidence" value="ECO:0007669"/>
    <property type="project" value="InterPro"/>
</dbReference>
<keyword evidence="4 10" id="KW-0238">DNA-binding</keyword>
<dbReference type="Pfam" id="PF00072">
    <property type="entry name" value="Response_reg"/>
    <property type="match status" value="1"/>
</dbReference>
<evidence type="ECO:0000256" key="7">
    <source>
        <dbReference type="PROSITE-ProRule" id="PRU00169"/>
    </source>
</evidence>
<accession>A0A413QR86</accession>
<dbReference type="PROSITE" id="PS50110">
    <property type="entry name" value="RESPONSE_REGULATORY"/>
    <property type="match status" value="1"/>
</dbReference>
<organism evidence="10 13">
    <name type="scientific">Agathobacter rectalis</name>
    <dbReference type="NCBI Taxonomy" id="39491"/>
    <lineage>
        <taxon>Bacteria</taxon>
        <taxon>Bacillati</taxon>
        <taxon>Bacillota</taxon>
        <taxon>Clostridia</taxon>
        <taxon>Lachnospirales</taxon>
        <taxon>Lachnospiraceae</taxon>
        <taxon>Agathobacter</taxon>
    </lineage>
</organism>
<name>A0A413QR86_9FIRM</name>
<gene>
    <name evidence="11" type="ORF">DW775_08315</name>
    <name evidence="10" type="ORF">DW948_14130</name>
</gene>
<dbReference type="PANTHER" id="PTHR43214:SF40">
    <property type="entry name" value="TRANSCRIPTIONAL REGULATORY PROTEIN LNRK"/>
    <property type="match status" value="1"/>
</dbReference>
<dbReference type="EMBL" id="QSFB01000030">
    <property type="protein sequence ID" value="RHA09545.1"/>
    <property type="molecule type" value="Genomic_DNA"/>
</dbReference>